<evidence type="ECO:0000256" key="7">
    <source>
        <dbReference type="HAMAP-Rule" id="MF_00108"/>
    </source>
</evidence>
<dbReference type="InterPro" id="IPR050088">
    <property type="entry name" value="IspD/TarI_cytidylyltransf_bact"/>
</dbReference>
<keyword evidence="9" id="KW-1185">Reference proteome</keyword>
<organism evidence="8 9">
    <name type="scientific">Pseudofulvimonas gallinarii</name>
    <dbReference type="NCBI Taxonomy" id="634155"/>
    <lineage>
        <taxon>Bacteria</taxon>
        <taxon>Pseudomonadati</taxon>
        <taxon>Pseudomonadota</taxon>
        <taxon>Gammaproteobacteria</taxon>
        <taxon>Lysobacterales</taxon>
        <taxon>Rhodanobacteraceae</taxon>
        <taxon>Pseudofulvimonas</taxon>
    </lineage>
</organism>
<dbReference type="PANTHER" id="PTHR32125">
    <property type="entry name" value="2-C-METHYL-D-ERYTHRITOL 4-PHOSPHATE CYTIDYLYLTRANSFERASE, CHLOROPLASTIC"/>
    <property type="match status" value="1"/>
</dbReference>
<dbReference type="InterPro" id="IPR029044">
    <property type="entry name" value="Nucleotide-diphossugar_trans"/>
</dbReference>
<dbReference type="PANTHER" id="PTHR32125:SF4">
    <property type="entry name" value="2-C-METHYL-D-ERYTHRITOL 4-PHOSPHATE CYTIDYLYLTRANSFERASE, CHLOROPLASTIC"/>
    <property type="match status" value="1"/>
</dbReference>
<dbReference type="Pfam" id="PF01128">
    <property type="entry name" value="IspD"/>
    <property type="match status" value="1"/>
</dbReference>
<comment type="caution">
    <text evidence="8">The sequence shown here is derived from an EMBL/GenBank/DDBJ whole genome shotgun (WGS) entry which is preliminary data.</text>
</comment>
<feature type="site" description="Transition state stabilizer" evidence="7">
    <location>
        <position position="24"/>
    </location>
</feature>
<keyword evidence="5 7" id="KW-0548">Nucleotidyltransferase</keyword>
<dbReference type="RefSeq" id="WP_123522045.1">
    <property type="nucleotide sequence ID" value="NZ_JBHLWF010000013.1"/>
</dbReference>
<dbReference type="OrthoDB" id="9806837at2"/>
<accession>A0A4S3KUA0</accession>
<name>A0A4S3KUA0_9GAMM</name>
<dbReference type="EMBL" id="SMAF01000002">
    <property type="protein sequence ID" value="TCT00749.1"/>
    <property type="molecule type" value="Genomic_DNA"/>
</dbReference>
<dbReference type="Proteomes" id="UP000294599">
    <property type="component" value="Unassembled WGS sequence"/>
</dbReference>
<dbReference type="InterPro" id="IPR034683">
    <property type="entry name" value="IspD/TarI"/>
</dbReference>
<sequence length="234" mass="24781">MSGEVWVVVPAAGIGRRTGLDYPKQYVELAGRPLLYWTLEVLLRHPRIAGAVVALSADDRHWPGWSALEGKPVLTATGGDDRAASVRAGLEALEGRVGGDDWVLVHDAARPCLDHADLDRLLDLGCAHPVGALLAAPVADTLKQANDRGESLGNLPRERAWRALTPQLFRHSALCSALDRARADGATVTDEASAFEHLGLAPLLVPGSARNLKVTTAGDFELAAFLLRAAGRGG</sequence>
<dbReference type="EC" id="2.7.7.60" evidence="7"/>
<comment type="catalytic activity">
    <reaction evidence="1 7">
        <text>2-C-methyl-D-erythritol 4-phosphate + CTP + H(+) = 4-CDP-2-C-methyl-D-erythritol + diphosphate</text>
        <dbReference type="Rhea" id="RHEA:13429"/>
        <dbReference type="ChEBI" id="CHEBI:15378"/>
        <dbReference type="ChEBI" id="CHEBI:33019"/>
        <dbReference type="ChEBI" id="CHEBI:37563"/>
        <dbReference type="ChEBI" id="CHEBI:57823"/>
        <dbReference type="ChEBI" id="CHEBI:58262"/>
        <dbReference type="EC" id="2.7.7.60"/>
    </reaction>
</comment>
<feature type="site" description="Positions MEP for the nucleophilic attack" evidence="7">
    <location>
        <position position="213"/>
    </location>
</feature>
<evidence type="ECO:0000256" key="2">
    <source>
        <dbReference type="ARBA" id="ARBA00004787"/>
    </source>
</evidence>
<keyword evidence="6 7" id="KW-0414">Isoprene biosynthesis</keyword>
<comment type="similarity">
    <text evidence="3 7">Belongs to the IspD/TarI cytidylyltransferase family. IspD subfamily.</text>
</comment>
<feature type="site" description="Transition state stabilizer" evidence="7">
    <location>
        <position position="17"/>
    </location>
</feature>
<protein>
    <recommendedName>
        <fullName evidence="7">2-C-methyl-D-erythritol 4-phosphate cytidylyltransferase</fullName>
        <ecNumber evidence="7">2.7.7.60</ecNumber>
    </recommendedName>
    <alternativeName>
        <fullName evidence="7">4-diphosphocytidyl-2C-methyl-D-erythritol synthase</fullName>
    </alternativeName>
    <alternativeName>
        <fullName evidence="7">MEP cytidylyltransferase</fullName>
        <shortName evidence="7">MCT</shortName>
    </alternativeName>
</protein>
<dbReference type="HAMAP" id="MF_00108">
    <property type="entry name" value="IspD"/>
    <property type="match status" value="1"/>
</dbReference>
<proteinExistence type="inferred from homology"/>
<evidence type="ECO:0000313" key="8">
    <source>
        <dbReference type="EMBL" id="TCT00749.1"/>
    </source>
</evidence>
<evidence type="ECO:0000256" key="6">
    <source>
        <dbReference type="ARBA" id="ARBA00023229"/>
    </source>
</evidence>
<comment type="pathway">
    <text evidence="2 7">Isoprenoid biosynthesis; isopentenyl diphosphate biosynthesis via DXP pathway; isopentenyl diphosphate from 1-deoxy-D-xylulose 5-phosphate: step 2/6.</text>
</comment>
<dbReference type="UniPathway" id="UPA00056">
    <property type="reaction ID" value="UER00093"/>
</dbReference>
<evidence type="ECO:0000256" key="4">
    <source>
        <dbReference type="ARBA" id="ARBA00022679"/>
    </source>
</evidence>
<dbReference type="PROSITE" id="PS01295">
    <property type="entry name" value="ISPD"/>
    <property type="match status" value="1"/>
</dbReference>
<dbReference type="InterPro" id="IPR018294">
    <property type="entry name" value="ISPD_synthase_CS"/>
</dbReference>
<dbReference type="NCBIfam" id="TIGR00453">
    <property type="entry name" value="ispD"/>
    <property type="match status" value="1"/>
</dbReference>
<dbReference type="GO" id="GO:0019288">
    <property type="term" value="P:isopentenyl diphosphate biosynthetic process, methylerythritol 4-phosphate pathway"/>
    <property type="evidence" value="ECO:0007669"/>
    <property type="project" value="UniProtKB-UniRule"/>
</dbReference>
<evidence type="ECO:0000256" key="3">
    <source>
        <dbReference type="ARBA" id="ARBA00009789"/>
    </source>
</evidence>
<keyword evidence="4 7" id="KW-0808">Transferase</keyword>
<gene>
    <name evidence="7" type="primary">ispD</name>
    <name evidence="8" type="ORF">EDC25_102114</name>
</gene>
<evidence type="ECO:0000256" key="5">
    <source>
        <dbReference type="ARBA" id="ARBA00022695"/>
    </source>
</evidence>
<dbReference type="FunFam" id="3.90.550.10:FF:000003">
    <property type="entry name" value="2-C-methyl-D-erythritol 4-phosphate cytidylyltransferase"/>
    <property type="match status" value="1"/>
</dbReference>
<dbReference type="InterPro" id="IPR001228">
    <property type="entry name" value="IspD"/>
</dbReference>
<comment type="function">
    <text evidence="7">Catalyzes the formation of 4-diphosphocytidyl-2-C-methyl-D-erythritol from CTP and 2-C-methyl-D-erythritol 4-phosphate (MEP).</text>
</comment>
<evidence type="ECO:0000256" key="1">
    <source>
        <dbReference type="ARBA" id="ARBA00001282"/>
    </source>
</evidence>
<dbReference type="GO" id="GO:0050518">
    <property type="term" value="F:2-C-methyl-D-erythritol 4-phosphate cytidylyltransferase activity"/>
    <property type="evidence" value="ECO:0007669"/>
    <property type="project" value="UniProtKB-UniRule"/>
</dbReference>
<dbReference type="Gene3D" id="3.90.550.10">
    <property type="entry name" value="Spore Coat Polysaccharide Biosynthesis Protein SpsA, Chain A"/>
    <property type="match status" value="1"/>
</dbReference>
<dbReference type="SUPFAM" id="SSF53448">
    <property type="entry name" value="Nucleotide-diphospho-sugar transferases"/>
    <property type="match status" value="1"/>
</dbReference>
<dbReference type="AlphaFoldDB" id="A0A4S3KUA0"/>
<evidence type="ECO:0000313" key="9">
    <source>
        <dbReference type="Proteomes" id="UP000294599"/>
    </source>
</evidence>
<reference evidence="8 9" key="1">
    <citation type="submission" date="2019-03" db="EMBL/GenBank/DDBJ databases">
        <title>Genomic Encyclopedia of Type Strains, Phase IV (KMG-IV): sequencing the most valuable type-strain genomes for metagenomic binning, comparative biology and taxonomic classification.</title>
        <authorList>
            <person name="Goeker M."/>
        </authorList>
    </citation>
    <scope>NUCLEOTIDE SEQUENCE [LARGE SCALE GENOMIC DNA]</scope>
    <source>
        <strain evidence="8 9">DSM 21944</strain>
    </source>
</reference>
<feature type="site" description="Positions MEP for the nucleophilic attack" evidence="7">
    <location>
        <position position="157"/>
    </location>
</feature>
<dbReference type="CDD" id="cd02516">
    <property type="entry name" value="CDP-ME_synthetase"/>
    <property type="match status" value="1"/>
</dbReference>